<reference evidence="1 2" key="1">
    <citation type="journal article" date="2020" name="BMC Genomics">
        <title>Correction to: Identification and distribution of gene clusters required for synthesis of sphingolipid metabolism inhibitors in diverse species of the filamentous fungus Fusarium.</title>
        <authorList>
            <person name="Kim H.S."/>
            <person name="Lohmar J.M."/>
            <person name="Busman M."/>
            <person name="Brown D.W."/>
            <person name="Naumann T.A."/>
            <person name="Divon H.H."/>
            <person name="Lysoe E."/>
            <person name="Uhlig S."/>
            <person name="Proctor R.H."/>
        </authorList>
    </citation>
    <scope>NUCLEOTIDE SEQUENCE [LARGE SCALE GENOMIC DNA]</scope>
    <source>
        <strain evidence="1 2">NRRL 25214</strain>
    </source>
</reference>
<evidence type="ECO:0000313" key="2">
    <source>
        <dbReference type="Proteomes" id="UP000573603"/>
    </source>
</evidence>
<dbReference type="Proteomes" id="UP000573603">
    <property type="component" value="Unassembled WGS sequence"/>
</dbReference>
<name>A0A8H4YZU5_9HYPO</name>
<sequence>MSLTTPVSFIKSFREQSPRSKCINDLVDRIKSEMEKGSTVLLHETLTDYIHPDNMDLALATINLFRVHRRYMENHSVESVRFLVNMLRHRMLQAIAQNPPGNEPTGLEGKPIDPAFFARVQRAFWLHGFRLRRRILSVSLSANRIPIPGGINLALILSDFSRRPDKVDIGRFLSLVESQRFVGTMLDCGIEDDHRMRRLSEILCKSVTVVPLGIQGAVFRLPGSGLPSSGERYSMHLLFQLAAVNDQLMFFWGRYDFSTPSWFDGWFEKYPVSGSIEGFSIGADYSRLKGEKNSQQDKKL</sequence>
<dbReference type="AlphaFoldDB" id="A0A8H4YZU5"/>
<comment type="caution">
    <text evidence="1">The sequence shown here is derived from an EMBL/GenBank/DDBJ whole genome shotgun (WGS) entry which is preliminary data.</text>
</comment>
<proteinExistence type="predicted"/>
<gene>
    <name evidence="1" type="ORF">FANTH_10684</name>
</gene>
<accession>A0A8H4YZU5</accession>
<keyword evidence="2" id="KW-1185">Reference proteome</keyword>
<dbReference type="EMBL" id="JABEVY010000302">
    <property type="protein sequence ID" value="KAF5237658.1"/>
    <property type="molecule type" value="Genomic_DNA"/>
</dbReference>
<evidence type="ECO:0000313" key="1">
    <source>
        <dbReference type="EMBL" id="KAF5237658.1"/>
    </source>
</evidence>
<protein>
    <submittedName>
        <fullName evidence="1">Uncharacterized protein</fullName>
    </submittedName>
</protein>
<organism evidence="1 2">
    <name type="scientific">Fusarium anthophilum</name>
    <dbReference type="NCBI Taxonomy" id="48485"/>
    <lineage>
        <taxon>Eukaryota</taxon>
        <taxon>Fungi</taxon>
        <taxon>Dikarya</taxon>
        <taxon>Ascomycota</taxon>
        <taxon>Pezizomycotina</taxon>
        <taxon>Sordariomycetes</taxon>
        <taxon>Hypocreomycetidae</taxon>
        <taxon>Hypocreales</taxon>
        <taxon>Nectriaceae</taxon>
        <taxon>Fusarium</taxon>
        <taxon>Fusarium fujikuroi species complex</taxon>
    </lineage>
</organism>